<protein>
    <submittedName>
        <fullName evidence="2">Uncharacterized protein</fullName>
    </submittedName>
</protein>
<evidence type="ECO:0000313" key="2">
    <source>
        <dbReference type="EMBL" id="WYZ22058.1"/>
    </source>
</evidence>
<feature type="transmembrane region" description="Helical" evidence="1">
    <location>
        <begin position="128"/>
        <end position="148"/>
    </location>
</feature>
<accession>A0ABZ2UKH2</accession>
<evidence type="ECO:0000256" key="1">
    <source>
        <dbReference type="SAM" id="Phobius"/>
    </source>
</evidence>
<name>A0ABZ2UKH2_9FLAO</name>
<reference evidence="2 3" key="1">
    <citation type="submission" date="2024-03" db="EMBL/GenBank/DDBJ databases">
        <title>Flavobacterium soyae.</title>
        <authorList>
            <person name="Zheng W."/>
        </authorList>
    </citation>
    <scope>NUCLEOTIDE SEQUENCE [LARGE SCALE GENOMIC DNA]</scope>
    <source>
        <strain evidence="2 3">55</strain>
    </source>
</reference>
<keyword evidence="1" id="KW-1133">Transmembrane helix</keyword>
<dbReference type="EMBL" id="CP150845">
    <property type="protein sequence ID" value="WYZ22058.1"/>
    <property type="molecule type" value="Genomic_DNA"/>
</dbReference>
<feature type="transmembrane region" description="Helical" evidence="1">
    <location>
        <begin position="177"/>
        <end position="198"/>
    </location>
</feature>
<feature type="transmembrane region" description="Helical" evidence="1">
    <location>
        <begin position="41"/>
        <end position="59"/>
    </location>
</feature>
<proteinExistence type="predicted"/>
<dbReference type="Proteomes" id="UP001623852">
    <property type="component" value="Chromosome"/>
</dbReference>
<feature type="transmembrane region" description="Helical" evidence="1">
    <location>
        <begin position="12"/>
        <end position="35"/>
    </location>
</feature>
<evidence type="ECO:0000313" key="3">
    <source>
        <dbReference type="Proteomes" id="UP001623852"/>
    </source>
</evidence>
<sequence length="260" mass="30353">MKGSGKDFFSTLIIILINVLIVGFGYLFLLLINYSSKIDNLFLKIALYIIICIIIFQINKRFQSRILNIIAQIIYLPITILALFTAIAIPVLSIQISLYLYLALSFLIPMIAYRLDQYYQITVINLETWIYLVLTVGVIFAFLLHNQIKFVVDKTVVYFHNGSKRIQHFKLIELNDYIISLSNIKFIIFFLYLIYLIIVNVMTLQNTSFYENPNIDKAVLQSFVTFVAFDRVLSTIKLTEFRPSKLLEILKNSFKHLFEQ</sequence>
<keyword evidence="1" id="KW-0812">Transmembrane</keyword>
<feature type="transmembrane region" description="Helical" evidence="1">
    <location>
        <begin position="66"/>
        <end position="92"/>
    </location>
</feature>
<gene>
    <name evidence="2" type="ORF">AABD74_11460</name>
</gene>
<keyword evidence="1" id="KW-0472">Membrane</keyword>
<keyword evidence="3" id="KW-1185">Reference proteome</keyword>
<feature type="transmembrane region" description="Helical" evidence="1">
    <location>
        <begin position="98"/>
        <end position="116"/>
    </location>
</feature>
<organism evidence="2 3">
    <name type="scientific">Flavobacterium soyae</name>
    <dbReference type="NCBI Taxonomy" id="2903098"/>
    <lineage>
        <taxon>Bacteria</taxon>
        <taxon>Pseudomonadati</taxon>
        <taxon>Bacteroidota</taxon>
        <taxon>Flavobacteriia</taxon>
        <taxon>Flavobacteriales</taxon>
        <taxon>Flavobacteriaceae</taxon>
        <taxon>Flavobacterium</taxon>
    </lineage>
</organism>
<dbReference type="RefSeq" id="WP_232681264.1">
    <property type="nucleotide sequence ID" value="NZ_CP150845.1"/>
</dbReference>